<feature type="compositionally biased region" description="Polar residues" evidence="2">
    <location>
        <begin position="1"/>
        <end position="11"/>
    </location>
</feature>
<dbReference type="OrthoDB" id="2505754at2759"/>
<sequence>MSTVDDSNDQVNDTRRPYSIDLTLELERQLDNESLPPPTPVDVKRPQSLDPQVLSHIITGLRTSLADVTRQRDEFAQSLSEYQAREDDLADTLAHMTDKCSKLQEEVDTANNKAKDDEDTISVLRTKVEESRRGLMRLQSESRRLSQVPSGLDLSRAGLPALGAPPSSKRASFVPLTGLGPGRINAHRRISSVSDTGFSRLDGSSPYPSPSPVHLSFLDNAMQMNKIHQPSVSRRASGIYGRVSPPPSVFHPEESAEVEILRKEVNYLRVELDEVKHELSEANEAREASELCVNALRAFIEENNVGAPVTHSGSSIDRTPPLSLAAPSSQAEAKKSAQSTGGWGFKLWRTETPVKSPVPVTPATPATIPTVVPNHISSPPPQPLTRKLGDFFGARNASISSITAIRPLRAEQEALYNGLSDTSSIEESLAEPVSPASELPRLSVLVKDTTSVTSGFPARDLGASPERKTDQLPSFSGAEGAFDPVVI</sequence>
<feature type="region of interest" description="Disordered" evidence="2">
    <location>
        <begin position="307"/>
        <end position="339"/>
    </location>
</feature>
<feature type="coiled-coil region" evidence="1">
    <location>
        <begin position="258"/>
        <end position="285"/>
    </location>
</feature>
<reference evidence="4" key="2">
    <citation type="submission" date="2015-01" db="EMBL/GenBank/DDBJ databases">
        <title>Evolutionary Origins and Diversification of the Mycorrhizal Mutualists.</title>
        <authorList>
            <consortium name="DOE Joint Genome Institute"/>
            <consortium name="Mycorrhizal Genomics Consortium"/>
            <person name="Kohler A."/>
            <person name="Kuo A."/>
            <person name="Nagy L.G."/>
            <person name="Floudas D."/>
            <person name="Copeland A."/>
            <person name="Barry K.W."/>
            <person name="Cichocki N."/>
            <person name="Veneault-Fourrey C."/>
            <person name="LaButti K."/>
            <person name="Lindquist E.A."/>
            <person name="Lipzen A."/>
            <person name="Lundell T."/>
            <person name="Morin E."/>
            <person name="Murat C."/>
            <person name="Riley R."/>
            <person name="Ohm R."/>
            <person name="Sun H."/>
            <person name="Tunlid A."/>
            <person name="Henrissat B."/>
            <person name="Grigoriev I.V."/>
            <person name="Hibbett D.S."/>
            <person name="Martin F."/>
        </authorList>
    </citation>
    <scope>NUCLEOTIDE SEQUENCE [LARGE SCALE GENOMIC DNA]</scope>
    <source>
        <strain evidence="4">Ve08.2h10</strain>
    </source>
</reference>
<evidence type="ECO:0000256" key="2">
    <source>
        <dbReference type="SAM" id="MobiDB-lite"/>
    </source>
</evidence>
<dbReference type="Proteomes" id="UP000054538">
    <property type="component" value="Unassembled WGS sequence"/>
</dbReference>
<feature type="region of interest" description="Disordered" evidence="2">
    <location>
        <begin position="1"/>
        <end position="20"/>
    </location>
</feature>
<dbReference type="HOGENOM" id="CLU_031061_0_0_1"/>
<feature type="region of interest" description="Disordered" evidence="2">
    <location>
        <begin position="453"/>
        <end position="487"/>
    </location>
</feature>
<feature type="compositionally biased region" description="Low complexity" evidence="2">
    <location>
        <begin position="325"/>
        <end position="339"/>
    </location>
</feature>
<name>A0A0D0EAD3_9AGAM</name>
<keyword evidence="1" id="KW-0175">Coiled coil</keyword>
<dbReference type="InParanoid" id="A0A0D0EAD3"/>
<accession>A0A0D0EAD3</accession>
<feature type="coiled-coil region" evidence="1">
    <location>
        <begin position="65"/>
        <end position="120"/>
    </location>
</feature>
<dbReference type="AlphaFoldDB" id="A0A0D0EAD3"/>
<evidence type="ECO:0000313" key="3">
    <source>
        <dbReference type="EMBL" id="KIK96490.1"/>
    </source>
</evidence>
<reference evidence="3 4" key="1">
    <citation type="submission" date="2014-04" db="EMBL/GenBank/DDBJ databases">
        <authorList>
            <consortium name="DOE Joint Genome Institute"/>
            <person name="Kuo A."/>
            <person name="Kohler A."/>
            <person name="Jargeat P."/>
            <person name="Nagy L.G."/>
            <person name="Floudas D."/>
            <person name="Copeland A."/>
            <person name="Barry K.W."/>
            <person name="Cichocki N."/>
            <person name="Veneault-Fourrey C."/>
            <person name="LaButti K."/>
            <person name="Lindquist E.A."/>
            <person name="Lipzen A."/>
            <person name="Lundell T."/>
            <person name="Morin E."/>
            <person name="Murat C."/>
            <person name="Sun H."/>
            <person name="Tunlid A."/>
            <person name="Henrissat B."/>
            <person name="Grigoriev I.V."/>
            <person name="Hibbett D.S."/>
            <person name="Martin F."/>
            <person name="Nordberg H.P."/>
            <person name="Cantor M.N."/>
            <person name="Hua S.X."/>
        </authorList>
    </citation>
    <scope>NUCLEOTIDE SEQUENCE [LARGE SCALE GENOMIC DNA]</scope>
    <source>
        <strain evidence="3 4">Ve08.2h10</strain>
    </source>
</reference>
<proteinExistence type="predicted"/>
<evidence type="ECO:0000256" key="1">
    <source>
        <dbReference type="SAM" id="Coils"/>
    </source>
</evidence>
<gene>
    <name evidence="3" type="ORF">PAXRUDRAFT_138313</name>
</gene>
<dbReference type="EMBL" id="KN824983">
    <property type="protein sequence ID" value="KIK96490.1"/>
    <property type="molecule type" value="Genomic_DNA"/>
</dbReference>
<protein>
    <submittedName>
        <fullName evidence="3">Uncharacterized protein</fullName>
    </submittedName>
</protein>
<dbReference type="STRING" id="930991.A0A0D0EAD3"/>
<organism evidence="3 4">
    <name type="scientific">Paxillus rubicundulus Ve08.2h10</name>
    <dbReference type="NCBI Taxonomy" id="930991"/>
    <lineage>
        <taxon>Eukaryota</taxon>
        <taxon>Fungi</taxon>
        <taxon>Dikarya</taxon>
        <taxon>Basidiomycota</taxon>
        <taxon>Agaricomycotina</taxon>
        <taxon>Agaricomycetes</taxon>
        <taxon>Agaricomycetidae</taxon>
        <taxon>Boletales</taxon>
        <taxon>Paxilineae</taxon>
        <taxon>Paxillaceae</taxon>
        <taxon>Paxillus</taxon>
    </lineage>
</organism>
<keyword evidence="4" id="KW-1185">Reference proteome</keyword>
<evidence type="ECO:0000313" key="4">
    <source>
        <dbReference type="Proteomes" id="UP000054538"/>
    </source>
</evidence>